<sequence>MDELEFRRRLLADPHDNDPQVIACKLESVANKKFADELLQLDMQLEKALKVDVPDDLADRILFHQSGEEMPPKRFKNAWSYGLAASVAFAIGMYFGQANFNPTQLPPTATNLADIAIEHVNYEEKFVRNLNENATLQQVNAKLQPLGSEIKNLPGHVYYVNYCGFDGKPSLHMIMDTPQGKVTVFFVPTPSDGISNSTDNQSESLVMPIHDASLIIVGSKGENLMPVANEIKKNLIWEI</sequence>
<dbReference type="eggNOG" id="COG5662">
    <property type="taxonomic scope" value="Bacteria"/>
</dbReference>
<accession>A0A0U1P7E1</accession>
<protein>
    <submittedName>
        <fullName evidence="1">Chemotaxis-specific methylesterase</fullName>
    </submittedName>
</protein>
<evidence type="ECO:0000313" key="2">
    <source>
        <dbReference type="Proteomes" id="UP000030675"/>
    </source>
</evidence>
<dbReference type="EMBL" id="DF196819">
    <property type="protein sequence ID" value="GAD30408.1"/>
    <property type="molecule type" value="Genomic_DNA"/>
</dbReference>
<name>A0A0U1P7E1_PHOLE</name>
<dbReference type="HOGENOM" id="CLU_103347_0_0_6"/>
<proteinExistence type="predicted"/>
<dbReference type="InterPro" id="IPR021806">
    <property type="entry name" value="DUF3379"/>
</dbReference>
<dbReference type="AlphaFoldDB" id="A0A0U1P7E1"/>
<gene>
    <name evidence="1" type="ORF">PLEI_2064</name>
</gene>
<evidence type="ECO:0000313" key="1">
    <source>
        <dbReference type="EMBL" id="GAD30408.1"/>
    </source>
</evidence>
<organism evidence="1 2">
    <name type="scientific">Photobacterium leiognathi lrivu.4.1</name>
    <dbReference type="NCBI Taxonomy" id="1248232"/>
    <lineage>
        <taxon>Bacteria</taxon>
        <taxon>Pseudomonadati</taxon>
        <taxon>Pseudomonadota</taxon>
        <taxon>Gammaproteobacteria</taxon>
        <taxon>Vibrionales</taxon>
        <taxon>Vibrionaceae</taxon>
        <taxon>Photobacterium</taxon>
    </lineage>
</organism>
<dbReference type="RefSeq" id="WP_023933088.1">
    <property type="nucleotide sequence ID" value="NZ_DF196819.1"/>
</dbReference>
<reference evidence="2" key="1">
    <citation type="submission" date="2012-12" db="EMBL/GenBank/DDBJ databases">
        <title>Genome Sequence of Photobacterium leiognathi lrivu.4.1.</title>
        <authorList>
            <person name="Urbanczyk H."/>
            <person name="Ogura Y."/>
            <person name="Hayashi T."/>
            <person name="Dunlap P.V."/>
        </authorList>
    </citation>
    <scope>NUCLEOTIDE SEQUENCE [LARGE SCALE GENOMIC DNA]</scope>
    <source>
        <strain evidence="2">lrivu.4.1</strain>
    </source>
</reference>
<dbReference type="Proteomes" id="UP000030675">
    <property type="component" value="Unassembled WGS sequence"/>
</dbReference>
<dbReference type="Pfam" id="PF11859">
    <property type="entry name" value="DUF3379"/>
    <property type="match status" value="1"/>
</dbReference>